<gene>
    <name evidence="1" type="ORF">NCTC6754_08099</name>
</gene>
<organism evidence="1 2">
    <name type="scientific">Salmonella enterica I</name>
    <dbReference type="NCBI Taxonomy" id="59201"/>
    <lineage>
        <taxon>Bacteria</taxon>
        <taxon>Pseudomonadati</taxon>
        <taxon>Pseudomonadota</taxon>
        <taxon>Gammaproteobacteria</taxon>
        <taxon>Enterobacterales</taxon>
        <taxon>Enterobacteriaceae</taxon>
        <taxon>Salmonella</taxon>
    </lineage>
</organism>
<sequence>MLAKIDKSLHIINKAYWHMICHIFLWGLSHAKESEAWLAYRDRPVARPIAIDDYLSRGGKPAFCRAAAICSADSDVSTSTRRVAGSVLTVALASRVRIVFFYRTGAAAAGHVINMELHGELLLCGKLLPVWALPVLEGQA</sequence>
<reference evidence="1 2" key="1">
    <citation type="submission" date="2018-12" db="EMBL/GenBank/DDBJ databases">
        <authorList>
            <consortium name="Pathogen Informatics"/>
        </authorList>
    </citation>
    <scope>NUCLEOTIDE SEQUENCE [LARGE SCALE GENOMIC DNA]</scope>
    <source>
        <strain evidence="1 2">NCTC6754</strain>
    </source>
</reference>
<name>A0A3S4I7I7_SALET</name>
<accession>A0A3S4I7I7</accession>
<proteinExistence type="predicted"/>
<dbReference type="Proteomes" id="UP000269208">
    <property type="component" value="Chromosome"/>
</dbReference>
<evidence type="ECO:0000313" key="1">
    <source>
        <dbReference type="EMBL" id="VEB62699.1"/>
    </source>
</evidence>
<dbReference type="AlphaFoldDB" id="A0A3S4I7I7"/>
<protein>
    <submittedName>
        <fullName evidence="1">Uncharacterized protein</fullName>
    </submittedName>
</protein>
<evidence type="ECO:0000313" key="2">
    <source>
        <dbReference type="Proteomes" id="UP000269208"/>
    </source>
</evidence>
<dbReference type="EMBL" id="LR134190">
    <property type="protein sequence ID" value="VEB62699.1"/>
    <property type="molecule type" value="Genomic_DNA"/>
</dbReference>